<keyword evidence="4" id="KW-1185">Reference proteome</keyword>
<organism evidence="3 4">
    <name type="scientific">Sesamum alatum</name>
    <dbReference type="NCBI Taxonomy" id="300844"/>
    <lineage>
        <taxon>Eukaryota</taxon>
        <taxon>Viridiplantae</taxon>
        <taxon>Streptophyta</taxon>
        <taxon>Embryophyta</taxon>
        <taxon>Tracheophyta</taxon>
        <taxon>Spermatophyta</taxon>
        <taxon>Magnoliopsida</taxon>
        <taxon>eudicotyledons</taxon>
        <taxon>Gunneridae</taxon>
        <taxon>Pentapetalae</taxon>
        <taxon>asterids</taxon>
        <taxon>lamiids</taxon>
        <taxon>Lamiales</taxon>
        <taxon>Pedaliaceae</taxon>
        <taxon>Sesamum</taxon>
    </lineage>
</organism>
<evidence type="ECO:0000313" key="3">
    <source>
        <dbReference type="EMBL" id="KAK4418446.1"/>
    </source>
</evidence>
<protein>
    <submittedName>
        <fullName evidence="3">Uncharacterized protein</fullName>
    </submittedName>
</protein>
<keyword evidence="2" id="KW-0472">Membrane</keyword>
<evidence type="ECO:0000313" key="4">
    <source>
        <dbReference type="Proteomes" id="UP001293254"/>
    </source>
</evidence>
<feature type="region of interest" description="Disordered" evidence="1">
    <location>
        <begin position="1"/>
        <end position="31"/>
    </location>
</feature>
<evidence type="ECO:0000256" key="2">
    <source>
        <dbReference type="SAM" id="Phobius"/>
    </source>
</evidence>
<dbReference type="AlphaFoldDB" id="A0AAE2CDS6"/>
<dbReference type="Proteomes" id="UP001293254">
    <property type="component" value="Unassembled WGS sequence"/>
</dbReference>
<feature type="transmembrane region" description="Helical" evidence="2">
    <location>
        <begin position="111"/>
        <end position="132"/>
    </location>
</feature>
<reference evidence="3" key="2">
    <citation type="journal article" date="2024" name="Plant">
        <title>Genomic evolution and insights into agronomic trait innovations of Sesamum species.</title>
        <authorList>
            <person name="Miao H."/>
            <person name="Wang L."/>
            <person name="Qu L."/>
            <person name="Liu H."/>
            <person name="Sun Y."/>
            <person name="Le M."/>
            <person name="Wang Q."/>
            <person name="Wei S."/>
            <person name="Zheng Y."/>
            <person name="Lin W."/>
            <person name="Duan Y."/>
            <person name="Cao H."/>
            <person name="Xiong S."/>
            <person name="Wang X."/>
            <person name="Wei L."/>
            <person name="Li C."/>
            <person name="Ma Q."/>
            <person name="Ju M."/>
            <person name="Zhao R."/>
            <person name="Li G."/>
            <person name="Mu C."/>
            <person name="Tian Q."/>
            <person name="Mei H."/>
            <person name="Zhang T."/>
            <person name="Gao T."/>
            <person name="Zhang H."/>
        </authorList>
    </citation>
    <scope>NUCLEOTIDE SEQUENCE</scope>
    <source>
        <strain evidence="3">3651</strain>
    </source>
</reference>
<keyword evidence="2" id="KW-1133">Transmembrane helix</keyword>
<reference evidence="3" key="1">
    <citation type="submission" date="2020-06" db="EMBL/GenBank/DDBJ databases">
        <authorList>
            <person name="Li T."/>
            <person name="Hu X."/>
            <person name="Zhang T."/>
            <person name="Song X."/>
            <person name="Zhang H."/>
            <person name="Dai N."/>
            <person name="Sheng W."/>
            <person name="Hou X."/>
            <person name="Wei L."/>
        </authorList>
    </citation>
    <scope>NUCLEOTIDE SEQUENCE</scope>
    <source>
        <strain evidence="3">3651</strain>
        <tissue evidence="3">Leaf</tissue>
    </source>
</reference>
<name>A0AAE2CDS6_9LAMI</name>
<keyword evidence="2" id="KW-0812">Transmembrane</keyword>
<dbReference type="EMBL" id="JACGWO010000009">
    <property type="protein sequence ID" value="KAK4418446.1"/>
    <property type="molecule type" value="Genomic_DNA"/>
</dbReference>
<proteinExistence type="predicted"/>
<accession>A0AAE2CDS6</accession>
<comment type="caution">
    <text evidence="3">The sequence shown here is derived from an EMBL/GenBank/DDBJ whole genome shotgun (WGS) entry which is preliminary data.</text>
</comment>
<evidence type="ECO:0000256" key="1">
    <source>
        <dbReference type="SAM" id="MobiDB-lite"/>
    </source>
</evidence>
<gene>
    <name evidence="3" type="ORF">Salat_2257400</name>
</gene>
<sequence length="133" mass="14387">MKNFSNPKPFGLPKSLSHLMPPQATPGPFENVRLSGRNVGASMIMGDGGSSESPGSCSINIYINNDIQGINNSVLIGSEVKMGDPGVSLSLEEVKMDRGFRLVTQKKERDSATWVLLVAFIILVISIFAYLIM</sequence>